<keyword evidence="1" id="KW-0812">Transmembrane</keyword>
<dbReference type="InterPro" id="IPR007047">
    <property type="entry name" value="Flp_Fap"/>
</dbReference>
<accession>A0A1G7IXF2</accession>
<keyword evidence="4" id="KW-1185">Reference proteome</keyword>
<dbReference type="EMBL" id="FNBI01000002">
    <property type="protein sequence ID" value="SDF17298.1"/>
    <property type="molecule type" value="Genomic_DNA"/>
</dbReference>
<dbReference type="EMBL" id="WSUT01000005">
    <property type="protein sequence ID" value="MWC44093.1"/>
    <property type="molecule type" value="Genomic_DNA"/>
</dbReference>
<protein>
    <submittedName>
        <fullName evidence="2">Flp family type IVb pilin</fullName>
    </submittedName>
    <submittedName>
        <fullName evidence="3">Pilus assembly protein Flp/PilA</fullName>
    </submittedName>
</protein>
<gene>
    <name evidence="2" type="ORF">GQR91_10590</name>
    <name evidence="3" type="ORF">SAMN05216557_102417</name>
</gene>
<sequence length="56" mass="5837">MQTIRKILKNNKGATAIEYGLIAALIAVAAIATMTTLGTNLNKTFSNVSSNINKAG</sequence>
<name>A0A1G7IXF2_9SPHN</name>
<evidence type="ECO:0000313" key="5">
    <source>
        <dbReference type="Proteomes" id="UP000436801"/>
    </source>
</evidence>
<organism evidence="3 4">
    <name type="scientific">Sphingomonas carotinifaciens</name>
    <dbReference type="NCBI Taxonomy" id="1166323"/>
    <lineage>
        <taxon>Bacteria</taxon>
        <taxon>Pseudomonadati</taxon>
        <taxon>Pseudomonadota</taxon>
        <taxon>Alphaproteobacteria</taxon>
        <taxon>Sphingomonadales</taxon>
        <taxon>Sphingomonadaceae</taxon>
        <taxon>Sphingomonas</taxon>
    </lineage>
</organism>
<dbReference type="Proteomes" id="UP000323502">
    <property type="component" value="Unassembled WGS sequence"/>
</dbReference>
<dbReference type="RefSeq" id="WP_149681791.1">
    <property type="nucleotide sequence ID" value="NZ_FNBI01000002.1"/>
</dbReference>
<keyword evidence="1" id="KW-0472">Membrane</keyword>
<reference evidence="3 4" key="1">
    <citation type="submission" date="2016-10" db="EMBL/GenBank/DDBJ databases">
        <authorList>
            <person name="Varghese N."/>
            <person name="Submissions S."/>
        </authorList>
    </citation>
    <scope>NUCLEOTIDE SEQUENCE [LARGE SCALE GENOMIC DNA]</scope>
    <source>
        <strain evidence="3 4">S7-754</strain>
    </source>
</reference>
<dbReference type="Proteomes" id="UP000436801">
    <property type="component" value="Unassembled WGS sequence"/>
</dbReference>
<evidence type="ECO:0000313" key="3">
    <source>
        <dbReference type="EMBL" id="SDF17298.1"/>
    </source>
</evidence>
<feature type="transmembrane region" description="Helical" evidence="1">
    <location>
        <begin position="21"/>
        <end position="41"/>
    </location>
</feature>
<evidence type="ECO:0000256" key="1">
    <source>
        <dbReference type="SAM" id="Phobius"/>
    </source>
</evidence>
<reference evidence="2 5" key="2">
    <citation type="submission" date="2019-12" db="EMBL/GenBank/DDBJ databases">
        <authorList>
            <person name="Zheng J."/>
        </authorList>
    </citation>
    <scope>NUCLEOTIDE SEQUENCE [LARGE SCALE GENOMIC DNA]</scope>
    <source>
        <strain evidence="2 5">DSM 27347</strain>
    </source>
</reference>
<evidence type="ECO:0000313" key="2">
    <source>
        <dbReference type="EMBL" id="MWC44093.1"/>
    </source>
</evidence>
<proteinExistence type="predicted"/>
<dbReference type="Pfam" id="PF04964">
    <property type="entry name" value="Flp_Fap"/>
    <property type="match status" value="1"/>
</dbReference>
<evidence type="ECO:0000313" key="4">
    <source>
        <dbReference type="Proteomes" id="UP000323502"/>
    </source>
</evidence>
<dbReference type="AlphaFoldDB" id="A0A1G7IXF2"/>
<keyword evidence="1" id="KW-1133">Transmembrane helix</keyword>